<reference evidence="1 2" key="1">
    <citation type="submission" date="2020-06" db="EMBL/GenBank/DDBJ databases">
        <title>NJ-3-1, isolated from saline soil.</title>
        <authorList>
            <person name="Cui H.L."/>
            <person name="Shi X."/>
        </authorList>
    </citation>
    <scope>NUCLEOTIDE SEQUENCE [LARGE SCALE GENOMIC DNA]</scope>
    <source>
        <strain evidence="1 2">NJ-3-1</strain>
    </source>
</reference>
<accession>A0A7D5QH29</accession>
<keyword evidence="2" id="KW-1185">Reference proteome</keyword>
<dbReference type="KEGG" id="halu:HUG12_09525"/>
<dbReference type="AlphaFoldDB" id="A0A7D5QH29"/>
<name>A0A7D5QH29_9EURY</name>
<dbReference type="Proteomes" id="UP000509626">
    <property type="component" value="Chromosome"/>
</dbReference>
<proteinExistence type="predicted"/>
<evidence type="ECO:0000313" key="2">
    <source>
        <dbReference type="Proteomes" id="UP000509626"/>
    </source>
</evidence>
<dbReference type="RefSeq" id="WP_179268529.1">
    <property type="nucleotide sequence ID" value="NZ_CP058579.1"/>
</dbReference>
<protein>
    <submittedName>
        <fullName evidence="1">Uncharacterized protein</fullName>
    </submittedName>
</protein>
<organism evidence="1 2">
    <name type="scientific">Halorarum salinum</name>
    <dbReference type="NCBI Taxonomy" id="2743089"/>
    <lineage>
        <taxon>Archaea</taxon>
        <taxon>Methanobacteriati</taxon>
        <taxon>Methanobacteriota</taxon>
        <taxon>Stenosarchaea group</taxon>
        <taxon>Halobacteria</taxon>
        <taxon>Halobacteriales</taxon>
        <taxon>Haloferacaceae</taxon>
        <taxon>Halorarum</taxon>
    </lineage>
</organism>
<dbReference type="GeneID" id="56037698"/>
<evidence type="ECO:0000313" key="1">
    <source>
        <dbReference type="EMBL" id="QLG61944.1"/>
    </source>
</evidence>
<gene>
    <name evidence="1" type="ORF">HUG12_09525</name>
</gene>
<dbReference type="EMBL" id="CP058579">
    <property type="protein sequence ID" value="QLG61944.1"/>
    <property type="molecule type" value="Genomic_DNA"/>
</dbReference>
<sequence>MGKQPRTNEPGEQDEANKTIAEYKREHGIPPEKPMVYTLGTDTYELHDQDLVGDVPDGATIESLSVNDPVFG</sequence>